<name>A0A067MC31_BOTB1</name>
<keyword evidence="4" id="KW-1185">Reference proteome</keyword>
<dbReference type="InParanoid" id="A0A067MC31"/>
<evidence type="ECO:0000259" key="2">
    <source>
        <dbReference type="PROSITE" id="PS50048"/>
    </source>
</evidence>
<dbReference type="InterPro" id="IPR036864">
    <property type="entry name" value="Zn2-C6_fun-type_DNA-bd_sf"/>
</dbReference>
<feature type="domain" description="Zn(2)-C6 fungal-type" evidence="2">
    <location>
        <begin position="16"/>
        <end position="50"/>
    </location>
</feature>
<evidence type="ECO:0000313" key="4">
    <source>
        <dbReference type="Proteomes" id="UP000027195"/>
    </source>
</evidence>
<dbReference type="HOGENOM" id="CLU_029624_0_0_1"/>
<dbReference type="Gene3D" id="4.10.240.10">
    <property type="entry name" value="Zn(2)-C6 fungal-type DNA-binding domain"/>
    <property type="match status" value="1"/>
</dbReference>
<dbReference type="Pfam" id="PF00172">
    <property type="entry name" value="Zn_clus"/>
    <property type="match status" value="1"/>
</dbReference>
<sequence>MHDTDSHPARLPRTKACHSCRVSKHRCDGDEQNASVPCSRCARNNRQCIWPVPKKKGRPRKFQPSVNASAEECADPNPPKDVPMDVSVITPVSMPRSTSSPSASSSTPALSAEADMSPSLSNQLPTLSLDTDQGDVATAAKFNGFQSVFDEDVMVDFPRSEPSIMSINIHPEVLHLIDLFYTIPQTFIPLLPPRHVFLQNVHNTSPLLMNAVLALASPYLTKKPTTDYRSVTLALLAQPIEGYEGQVPPLRHQIDRIQAMLLLTQLDFGLANVRESCEFLHQAIQLAIGWGWNVMDARRDIIGGFPGSHSGMPDGPETADGGQREPELEFMTELKRRTWWELWATDIMLKVAGGAKRVLEGVPVHVNTPSDLDVAPQNEAQKFYPLRIKTLSLLLEASDFPPCTTSAMRAENNDRLHSLDSMIDNAMMQCHGAWTDADGICDQGEDGREWAVSKNMFFMCMLMLNAASIHLHHLYALPELHFDIDSCALTPPPYTLASFHPINPNPPPLPAASIAKIITQSRLIMSLFRHSHQSSITRSGPMQQKGDYQNEDILRHSPFCGCSQVIAAFGSAIEVATASTKWQALAAESNLDTAKHVLSRLKRVWPIAAHFEGELTKCHDAVQSTLQLW</sequence>
<feature type="compositionally biased region" description="Polar residues" evidence="1">
    <location>
        <begin position="118"/>
        <end position="129"/>
    </location>
</feature>
<dbReference type="PANTHER" id="PTHR47431:SF1">
    <property type="entry name" value="ZN(II)2CYS6 TRANSCRIPTION FACTOR (EUROFUNG)"/>
    <property type="match status" value="1"/>
</dbReference>
<dbReference type="CDD" id="cd12148">
    <property type="entry name" value="fungal_TF_MHR"/>
    <property type="match status" value="1"/>
</dbReference>
<dbReference type="CDD" id="cd00067">
    <property type="entry name" value="GAL4"/>
    <property type="match status" value="1"/>
</dbReference>
<feature type="region of interest" description="Disordered" evidence="1">
    <location>
        <begin position="52"/>
        <end position="129"/>
    </location>
</feature>
<feature type="compositionally biased region" description="Low complexity" evidence="1">
    <location>
        <begin position="90"/>
        <end position="114"/>
    </location>
</feature>
<dbReference type="Proteomes" id="UP000027195">
    <property type="component" value="Unassembled WGS sequence"/>
</dbReference>
<dbReference type="PANTHER" id="PTHR47431">
    <property type="entry name" value="ZN(II)2CYS6 TRANSCRIPTION FACTOR (EUROFUNG)-RELATED"/>
    <property type="match status" value="1"/>
</dbReference>
<reference evidence="4" key="1">
    <citation type="journal article" date="2014" name="Proc. Natl. Acad. Sci. U.S.A.">
        <title>Extensive sampling of basidiomycete genomes demonstrates inadequacy of the white-rot/brown-rot paradigm for wood decay fungi.</title>
        <authorList>
            <person name="Riley R."/>
            <person name="Salamov A.A."/>
            <person name="Brown D.W."/>
            <person name="Nagy L.G."/>
            <person name="Floudas D."/>
            <person name="Held B.W."/>
            <person name="Levasseur A."/>
            <person name="Lombard V."/>
            <person name="Morin E."/>
            <person name="Otillar R."/>
            <person name="Lindquist E.A."/>
            <person name="Sun H."/>
            <person name="LaButti K.M."/>
            <person name="Schmutz J."/>
            <person name="Jabbour D."/>
            <person name="Luo H."/>
            <person name="Baker S.E."/>
            <person name="Pisabarro A.G."/>
            <person name="Walton J.D."/>
            <person name="Blanchette R.A."/>
            <person name="Henrissat B."/>
            <person name="Martin F."/>
            <person name="Cullen D."/>
            <person name="Hibbett D.S."/>
            <person name="Grigoriev I.V."/>
        </authorList>
    </citation>
    <scope>NUCLEOTIDE SEQUENCE [LARGE SCALE GENOMIC DNA]</scope>
    <source>
        <strain evidence="4">FD-172 SS1</strain>
    </source>
</reference>
<gene>
    <name evidence="3" type="ORF">BOTBODRAFT_33740</name>
</gene>
<evidence type="ECO:0000313" key="3">
    <source>
        <dbReference type="EMBL" id="KDQ13129.1"/>
    </source>
</evidence>
<dbReference type="AlphaFoldDB" id="A0A067MC31"/>
<proteinExistence type="predicted"/>
<feature type="region of interest" description="Disordered" evidence="1">
    <location>
        <begin position="305"/>
        <end position="325"/>
    </location>
</feature>
<organism evidence="3 4">
    <name type="scientific">Botryobasidium botryosum (strain FD-172 SS1)</name>
    <dbReference type="NCBI Taxonomy" id="930990"/>
    <lineage>
        <taxon>Eukaryota</taxon>
        <taxon>Fungi</taxon>
        <taxon>Dikarya</taxon>
        <taxon>Basidiomycota</taxon>
        <taxon>Agaricomycotina</taxon>
        <taxon>Agaricomycetes</taxon>
        <taxon>Cantharellales</taxon>
        <taxon>Botryobasidiaceae</taxon>
        <taxon>Botryobasidium</taxon>
    </lineage>
</organism>
<accession>A0A067MC31</accession>
<dbReference type="GO" id="GO:0008270">
    <property type="term" value="F:zinc ion binding"/>
    <property type="evidence" value="ECO:0007669"/>
    <property type="project" value="InterPro"/>
</dbReference>
<dbReference type="GO" id="GO:0000981">
    <property type="term" value="F:DNA-binding transcription factor activity, RNA polymerase II-specific"/>
    <property type="evidence" value="ECO:0007669"/>
    <property type="project" value="InterPro"/>
</dbReference>
<dbReference type="SUPFAM" id="SSF57701">
    <property type="entry name" value="Zn2/Cys6 DNA-binding domain"/>
    <property type="match status" value="1"/>
</dbReference>
<dbReference type="PROSITE" id="PS50048">
    <property type="entry name" value="ZN2_CY6_FUNGAL_2"/>
    <property type="match status" value="1"/>
</dbReference>
<dbReference type="OrthoDB" id="3193829at2759"/>
<evidence type="ECO:0000256" key="1">
    <source>
        <dbReference type="SAM" id="MobiDB-lite"/>
    </source>
</evidence>
<dbReference type="InterPro" id="IPR001138">
    <property type="entry name" value="Zn2Cys6_DnaBD"/>
</dbReference>
<dbReference type="SMART" id="SM00066">
    <property type="entry name" value="GAL4"/>
    <property type="match status" value="1"/>
</dbReference>
<dbReference type="STRING" id="930990.A0A067MC31"/>
<protein>
    <recommendedName>
        <fullName evidence="2">Zn(2)-C6 fungal-type domain-containing protein</fullName>
    </recommendedName>
</protein>
<dbReference type="PROSITE" id="PS00463">
    <property type="entry name" value="ZN2_CY6_FUNGAL_1"/>
    <property type="match status" value="1"/>
</dbReference>
<dbReference type="EMBL" id="KL198045">
    <property type="protein sequence ID" value="KDQ13129.1"/>
    <property type="molecule type" value="Genomic_DNA"/>
</dbReference>